<feature type="compositionally biased region" description="Basic and acidic residues" evidence="1">
    <location>
        <begin position="232"/>
        <end position="241"/>
    </location>
</feature>
<evidence type="ECO:0008006" key="4">
    <source>
        <dbReference type="Google" id="ProtNLM"/>
    </source>
</evidence>
<feature type="region of interest" description="Disordered" evidence="1">
    <location>
        <begin position="232"/>
        <end position="305"/>
    </location>
</feature>
<dbReference type="OrthoDB" id="3797879at2759"/>
<feature type="compositionally biased region" description="Low complexity" evidence="1">
    <location>
        <begin position="60"/>
        <end position="82"/>
    </location>
</feature>
<comment type="caution">
    <text evidence="2">The sequence shown here is derived from an EMBL/GenBank/DDBJ whole genome shotgun (WGS) entry which is preliminary data.</text>
</comment>
<evidence type="ECO:0000313" key="2">
    <source>
        <dbReference type="EMBL" id="KAF1844758.1"/>
    </source>
</evidence>
<keyword evidence="3" id="KW-1185">Reference proteome</keyword>
<dbReference type="GeneID" id="63849053"/>
<sequence length="305" mass="34772">MAAQEYYTGTQGAQELPSHDNPNLYSQPSQLPQPQHQQPQPYPRQHFNAPTYAETPPPSYSLYPQQPIQQQQMQVYHPPQQQRPAKGPQTTTAPYPQTSPAMPYFPPPPQQQNGYLGAPVQHVRSHSQPARVHFADQESDRSTDVGSISDSDESPRPQQRHRRHHSHSHDADYSDRERDRGHRHTKTDKKDRKIRDTFLGAGAGTIIGDVIFPGLGTAAGLLLGGYSGRKYAERSKSEDPPHHHRHRDAYRDGKEEGRRDRRRRRDDYDDSEGEYKRSSKAHRRRGGGEGWDERSATFKKGTAVR</sequence>
<evidence type="ECO:0000256" key="1">
    <source>
        <dbReference type="SAM" id="MobiDB-lite"/>
    </source>
</evidence>
<dbReference type="EMBL" id="ML976616">
    <property type="protein sequence ID" value="KAF1844758.1"/>
    <property type="molecule type" value="Genomic_DNA"/>
</dbReference>
<feature type="compositionally biased region" description="Basic and acidic residues" evidence="1">
    <location>
        <begin position="168"/>
        <end position="180"/>
    </location>
</feature>
<feature type="compositionally biased region" description="Low complexity" evidence="1">
    <location>
        <begin position="24"/>
        <end position="46"/>
    </location>
</feature>
<proteinExistence type="predicted"/>
<feature type="compositionally biased region" description="Basic and acidic residues" evidence="1">
    <location>
        <begin position="249"/>
        <end position="259"/>
    </location>
</feature>
<gene>
    <name evidence="2" type="ORF">K460DRAFT_354644</name>
</gene>
<feature type="compositionally biased region" description="Basic residues" evidence="1">
    <location>
        <begin position="158"/>
        <end position="167"/>
    </location>
</feature>
<evidence type="ECO:0000313" key="3">
    <source>
        <dbReference type="Proteomes" id="UP000800039"/>
    </source>
</evidence>
<reference evidence="2" key="1">
    <citation type="submission" date="2020-01" db="EMBL/GenBank/DDBJ databases">
        <authorList>
            <consortium name="DOE Joint Genome Institute"/>
            <person name="Haridas S."/>
            <person name="Albert R."/>
            <person name="Binder M."/>
            <person name="Bloem J."/>
            <person name="Labutti K."/>
            <person name="Salamov A."/>
            <person name="Andreopoulos B."/>
            <person name="Baker S.E."/>
            <person name="Barry K."/>
            <person name="Bills G."/>
            <person name="Bluhm B.H."/>
            <person name="Cannon C."/>
            <person name="Castanera R."/>
            <person name="Culley D.E."/>
            <person name="Daum C."/>
            <person name="Ezra D."/>
            <person name="Gonzalez J.B."/>
            <person name="Henrissat B."/>
            <person name="Kuo A."/>
            <person name="Liang C."/>
            <person name="Lipzen A."/>
            <person name="Lutzoni F."/>
            <person name="Magnuson J."/>
            <person name="Mondo S."/>
            <person name="Nolan M."/>
            <person name="Ohm R."/>
            <person name="Pangilinan J."/>
            <person name="Park H.-J."/>
            <person name="Ramirez L."/>
            <person name="Alfaro M."/>
            <person name="Sun H."/>
            <person name="Tritt A."/>
            <person name="Yoshinaga Y."/>
            <person name="Zwiers L.-H."/>
            <person name="Turgeon B.G."/>
            <person name="Goodwin S.B."/>
            <person name="Spatafora J.W."/>
            <person name="Crous P.W."/>
            <person name="Grigoriev I.V."/>
        </authorList>
    </citation>
    <scope>NUCLEOTIDE SEQUENCE</scope>
    <source>
        <strain evidence="2">CBS 394.84</strain>
    </source>
</reference>
<feature type="region of interest" description="Disordered" evidence="1">
    <location>
        <begin position="1"/>
        <end position="196"/>
    </location>
</feature>
<feature type="compositionally biased region" description="Basic and acidic residues" evidence="1">
    <location>
        <begin position="133"/>
        <end position="143"/>
    </location>
</feature>
<dbReference type="RefSeq" id="XP_040787321.1">
    <property type="nucleotide sequence ID" value="XM_040931801.1"/>
</dbReference>
<accession>A0A9P4GEW6</accession>
<protein>
    <recommendedName>
        <fullName evidence="4">PRP38-assoc multi-domain protein</fullName>
    </recommendedName>
</protein>
<feature type="compositionally biased region" description="Polar residues" evidence="1">
    <location>
        <begin position="88"/>
        <end position="100"/>
    </location>
</feature>
<name>A0A9P4GEW6_9PLEO</name>
<dbReference type="AlphaFoldDB" id="A0A9P4GEW6"/>
<organism evidence="2 3">
    <name type="scientific">Cucurbitaria berberidis CBS 394.84</name>
    <dbReference type="NCBI Taxonomy" id="1168544"/>
    <lineage>
        <taxon>Eukaryota</taxon>
        <taxon>Fungi</taxon>
        <taxon>Dikarya</taxon>
        <taxon>Ascomycota</taxon>
        <taxon>Pezizomycotina</taxon>
        <taxon>Dothideomycetes</taxon>
        <taxon>Pleosporomycetidae</taxon>
        <taxon>Pleosporales</taxon>
        <taxon>Pleosporineae</taxon>
        <taxon>Cucurbitariaceae</taxon>
        <taxon>Cucurbitaria</taxon>
    </lineage>
</organism>
<dbReference type="Proteomes" id="UP000800039">
    <property type="component" value="Unassembled WGS sequence"/>
</dbReference>